<evidence type="ECO:0000313" key="3">
    <source>
        <dbReference type="EMBL" id="CAK0863572.1"/>
    </source>
</evidence>
<accession>A0ABN9UU81</accession>
<protein>
    <submittedName>
        <fullName evidence="3">Uncharacterized protein</fullName>
    </submittedName>
</protein>
<organism evidence="3 4">
    <name type="scientific">Prorocentrum cordatum</name>
    <dbReference type="NCBI Taxonomy" id="2364126"/>
    <lineage>
        <taxon>Eukaryota</taxon>
        <taxon>Sar</taxon>
        <taxon>Alveolata</taxon>
        <taxon>Dinophyceae</taxon>
        <taxon>Prorocentrales</taxon>
        <taxon>Prorocentraceae</taxon>
        <taxon>Prorocentrum</taxon>
    </lineage>
</organism>
<comment type="caution">
    <text evidence="3">The sequence shown here is derived from an EMBL/GenBank/DDBJ whole genome shotgun (WGS) entry which is preliminary data.</text>
</comment>
<dbReference type="EMBL" id="CAUYUJ010016276">
    <property type="protein sequence ID" value="CAK0863572.1"/>
    <property type="molecule type" value="Genomic_DNA"/>
</dbReference>
<evidence type="ECO:0000256" key="2">
    <source>
        <dbReference type="PROSITE-ProRule" id="PRU00708"/>
    </source>
</evidence>
<name>A0ABN9UU81_9DINO</name>
<feature type="repeat" description="PPR" evidence="2">
    <location>
        <begin position="44"/>
        <end position="78"/>
    </location>
</feature>
<dbReference type="Proteomes" id="UP001189429">
    <property type="component" value="Unassembled WGS sequence"/>
</dbReference>
<dbReference type="PANTHER" id="PTHR47447:SF17">
    <property type="entry name" value="OS12G0638900 PROTEIN"/>
    <property type="match status" value="1"/>
</dbReference>
<feature type="repeat" description="PPR" evidence="2">
    <location>
        <begin position="9"/>
        <end position="43"/>
    </location>
</feature>
<keyword evidence="4" id="KW-1185">Reference proteome</keyword>
<evidence type="ECO:0000256" key="1">
    <source>
        <dbReference type="ARBA" id="ARBA00022737"/>
    </source>
</evidence>
<evidence type="ECO:0000313" key="4">
    <source>
        <dbReference type="Proteomes" id="UP001189429"/>
    </source>
</evidence>
<reference evidence="3" key="1">
    <citation type="submission" date="2023-10" db="EMBL/GenBank/DDBJ databases">
        <authorList>
            <person name="Chen Y."/>
            <person name="Shah S."/>
            <person name="Dougan E. K."/>
            <person name="Thang M."/>
            <person name="Chan C."/>
        </authorList>
    </citation>
    <scope>NUCLEOTIDE SEQUENCE [LARGE SCALE GENOMIC DNA]</scope>
</reference>
<sequence length="104" mass="10793">MWGANLGPDPISCNAGISACDRGGQWQQACLLIGEMRQARMAPDVISYSAGISACARGGQWQQALSLLSEMRQAKVEPNSVITKGLSRAGSAHSGSRLSGCSGI</sequence>
<dbReference type="PANTHER" id="PTHR47447">
    <property type="entry name" value="OS03G0856100 PROTEIN"/>
    <property type="match status" value="1"/>
</dbReference>
<proteinExistence type="predicted"/>
<dbReference type="InterPro" id="IPR011990">
    <property type="entry name" value="TPR-like_helical_dom_sf"/>
</dbReference>
<dbReference type="Gene3D" id="1.25.40.10">
    <property type="entry name" value="Tetratricopeptide repeat domain"/>
    <property type="match status" value="1"/>
</dbReference>
<gene>
    <name evidence="3" type="ORF">PCOR1329_LOCUS51676</name>
</gene>
<dbReference type="PROSITE" id="PS51375">
    <property type="entry name" value="PPR"/>
    <property type="match status" value="2"/>
</dbReference>
<dbReference type="NCBIfam" id="TIGR00756">
    <property type="entry name" value="PPR"/>
    <property type="match status" value="1"/>
</dbReference>
<dbReference type="Pfam" id="PF13041">
    <property type="entry name" value="PPR_2"/>
    <property type="match status" value="1"/>
</dbReference>
<dbReference type="InterPro" id="IPR002885">
    <property type="entry name" value="PPR_rpt"/>
</dbReference>
<keyword evidence="1" id="KW-0677">Repeat</keyword>